<comment type="caution">
    <text evidence="1">The sequence shown here is derived from an EMBL/GenBank/DDBJ whole genome shotgun (WGS) entry which is preliminary data.</text>
</comment>
<gene>
    <name evidence="1" type="ORF">K0H07_25415</name>
</gene>
<evidence type="ECO:0000313" key="1">
    <source>
        <dbReference type="EMBL" id="MCE9240483.1"/>
    </source>
</evidence>
<reference evidence="1" key="1">
    <citation type="submission" date="2021-07" db="EMBL/GenBank/DDBJ databases">
        <title>Comparative genomics of Bacteroides fragilis group isolates reveals species-dependent resistance mechanisms and validates clinical tools for resistance prediction.</title>
        <authorList>
            <person name="Wallace M.J."/>
            <person name="Jean S."/>
            <person name="Wallace M.A."/>
            <person name="Carey-Ann B.D."/>
            <person name="Dantas G."/>
        </authorList>
    </citation>
    <scope>NUCLEOTIDE SEQUENCE</scope>
    <source>
        <strain evidence="1">BJH_160</strain>
    </source>
</reference>
<dbReference type="AlphaFoldDB" id="A0AAW4ZFS0"/>
<accession>A0AAW4ZFS0</accession>
<sequence>MKNFVVTASTKGIGWSVAKSLFEKYPDSKVFISYSHDEIADAYIFILENSYMNGEVLPINGGYNYF</sequence>
<dbReference type="RefSeq" id="WP_234129369.1">
    <property type="nucleotide sequence ID" value="NZ_JAHYQA010000026.1"/>
</dbReference>
<proteinExistence type="predicted"/>
<dbReference type="Proteomes" id="UP001200544">
    <property type="component" value="Unassembled WGS sequence"/>
</dbReference>
<dbReference type="EMBL" id="JAHYQA010000026">
    <property type="protein sequence ID" value="MCE9240483.1"/>
    <property type="molecule type" value="Genomic_DNA"/>
</dbReference>
<organism evidence="1 2">
    <name type="scientific">Bacteroides thetaiotaomicron</name>
    <dbReference type="NCBI Taxonomy" id="818"/>
    <lineage>
        <taxon>Bacteria</taxon>
        <taxon>Pseudomonadati</taxon>
        <taxon>Bacteroidota</taxon>
        <taxon>Bacteroidia</taxon>
        <taxon>Bacteroidales</taxon>
        <taxon>Bacteroidaceae</taxon>
        <taxon>Bacteroides</taxon>
    </lineage>
</organism>
<protein>
    <recommendedName>
        <fullName evidence="3">SDR family NAD(P)-dependent oxidoreductase</fullName>
    </recommendedName>
</protein>
<name>A0AAW4ZFS0_BACT4</name>
<evidence type="ECO:0000313" key="2">
    <source>
        <dbReference type="Proteomes" id="UP001200544"/>
    </source>
</evidence>
<evidence type="ECO:0008006" key="3">
    <source>
        <dbReference type="Google" id="ProtNLM"/>
    </source>
</evidence>